<keyword evidence="6" id="KW-1185">Reference proteome</keyword>
<dbReference type="InterPro" id="IPR011010">
    <property type="entry name" value="DNA_brk_join_enz"/>
</dbReference>
<dbReference type="InterPro" id="IPR035386">
    <property type="entry name" value="Arm-DNA-bind_5"/>
</dbReference>
<dbReference type="Proteomes" id="UP001174839">
    <property type="component" value="Unassembled WGS sequence"/>
</dbReference>
<comment type="caution">
    <text evidence="5">The sequence shown here is derived from an EMBL/GenBank/DDBJ whole genome shotgun (WGS) entry which is preliminary data.</text>
</comment>
<evidence type="ECO:0000256" key="1">
    <source>
        <dbReference type="ARBA" id="ARBA00008857"/>
    </source>
</evidence>
<dbReference type="RefSeq" id="WP_289725845.1">
    <property type="nucleotide sequence ID" value="NZ_JAUDUY010000009.1"/>
</dbReference>
<accession>A0ABT7WHU7</accession>
<dbReference type="InterPro" id="IPR050090">
    <property type="entry name" value="Tyrosine_recombinase_XerCD"/>
</dbReference>
<dbReference type="PANTHER" id="PTHR30349">
    <property type="entry name" value="PHAGE INTEGRASE-RELATED"/>
    <property type="match status" value="1"/>
</dbReference>
<dbReference type="Pfam" id="PF00589">
    <property type="entry name" value="Phage_integrase"/>
    <property type="match status" value="1"/>
</dbReference>
<protein>
    <submittedName>
        <fullName evidence="5">Site-specific integrase</fullName>
    </submittedName>
</protein>
<dbReference type="InterPro" id="IPR013762">
    <property type="entry name" value="Integrase-like_cat_sf"/>
</dbReference>
<dbReference type="Gene3D" id="1.10.150.130">
    <property type="match status" value="1"/>
</dbReference>
<organism evidence="5 6">
    <name type="scientific">Robiginitalea aurantiaca</name>
    <dbReference type="NCBI Taxonomy" id="3056915"/>
    <lineage>
        <taxon>Bacteria</taxon>
        <taxon>Pseudomonadati</taxon>
        <taxon>Bacteroidota</taxon>
        <taxon>Flavobacteriia</taxon>
        <taxon>Flavobacteriales</taxon>
        <taxon>Flavobacteriaceae</taxon>
        <taxon>Robiginitalea</taxon>
    </lineage>
</organism>
<dbReference type="Pfam" id="PF17293">
    <property type="entry name" value="Arm-DNA-bind_5"/>
    <property type="match status" value="1"/>
</dbReference>
<dbReference type="InterPro" id="IPR025269">
    <property type="entry name" value="SAM-like_dom"/>
</dbReference>
<dbReference type="EMBL" id="JAUDUY010000009">
    <property type="protein sequence ID" value="MDM9632482.1"/>
    <property type="molecule type" value="Genomic_DNA"/>
</dbReference>
<dbReference type="PROSITE" id="PS51898">
    <property type="entry name" value="TYR_RECOMBINASE"/>
    <property type="match status" value="1"/>
</dbReference>
<reference evidence="5" key="1">
    <citation type="submission" date="2023-06" db="EMBL/GenBank/DDBJ databases">
        <title>Robiginitalea aurantiacus sp. nov. and Algoriphagus sediminis sp. nov., isolated from coastal sediment.</title>
        <authorList>
            <person name="Zhou Z.Y."/>
            <person name="An J."/>
            <person name="Jia Y.W."/>
            <person name="Du Z.J."/>
        </authorList>
    </citation>
    <scope>NUCLEOTIDE SEQUENCE</scope>
    <source>
        <strain evidence="5">M39</strain>
    </source>
</reference>
<gene>
    <name evidence="5" type="ORF">QU605_13475</name>
</gene>
<evidence type="ECO:0000256" key="3">
    <source>
        <dbReference type="ARBA" id="ARBA00023172"/>
    </source>
</evidence>
<evidence type="ECO:0000256" key="2">
    <source>
        <dbReference type="ARBA" id="ARBA00023125"/>
    </source>
</evidence>
<keyword evidence="2" id="KW-0238">DNA-binding</keyword>
<comment type="similarity">
    <text evidence="1">Belongs to the 'phage' integrase family.</text>
</comment>
<evidence type="ECO:0000259" key="4">
    <source>
        <dbReference type="PROSITE" id="PS51898"/>
    </source>
</evidence>
<feature type="domain" description="Tyr recombinase" evidence="4">
    <location>
        <begin position="222"/>
        <end position="406"/>
    </location>
</feature>
<dbReference type="SUPFAM" id="SSF56349">
    <property type="entry name" value="DNA breaking-rejoining enzymes"/>
    <property type="match status" value="1"/>
</dbReference>
<evidence type="ECO:0000313" key="6">
    <source>
        <dbReference type="Proteomes" id="UP001174839"/>
    </source>
</evidence>
<keyword evidence="3" id="KW-0233">DNA recombination</keyword>
<dbReference type="CDD" id="cd01185">
    <property type="entry name" value="INTN1_C_like"/>
    <property type="match status" value="1"/>
</dbReference>
<dbReference type="InterPro" id="IPR002104">
    <property type="entry name" value="Integrase_catalytic"/>
</dbReference>
<dbReference type="InterPro" id="IPR010998">
    <property type="entry name" value="Integrase_recombinase_N"/>
</dbReference>
<proteinExistence type="inferred from homology"/>
<dbReference type="Pfam" id="PF13102">
    <property type="entry name" value="Phage_int_SAM_5"/>
    <property type="match status" value="1"/>
</dbReference>
<evidence type="ECO:0000313" key="5">
    <source>
        <dbReference type="EMBL" id="MDM9632482.1"/>
    </source>
</evidence>
<name>A0ABT7WHU7_9FLAO</name>
<sequence length="420" mass="49005">MRNSNTLAVLIFVRDHTGNPQNLTIYARITVNQRRAEISLKRNVAVNEWDPKRGKMIGTHHKARLMNSYLDEVHRLIMEAHRQLLSEGKAITAQAIKARYLGTDEDFKTLKDILEYHNNTQASVLAPGTLKNYSGTGKYLFRFLEEKYGIPDIPLKRLNYQFITEFEHYILNTAHLQRYKPCTQNGAMKHMERLMKMVRLAVRLEWLDKDPFVNYKRRYKKVERTFLTQRELRRIEETIFNHVGVERVKDVFLFSCYTGLSYIDVFGLTRDQLVLGIDGNYWINTQREKTSQAVKVPLLPQAMAIIEKYLADPYTNERGRLLPVYSNPKTNRHLREIRQACGIHKHITFHTARHTFATTITLSNGVPIESVSKMLGHTKLSTTQIYARVLERKVGQDMEMLRQKMVVAQPTTNRRLQNEG</sequence>
<dbReference type="PANTHER" id="PTHR30349:SF64">
    <property type="entry name" value="PROPHAGE INTEGRASE INTD-RELATED"/>
    <property type="match status" value="1"/>
</dbReference>
<dbReference type="Gene3D" id="1.10.443.10">
    <property type="entry name" value="Intergrase catalytic core"/>
    <property type="match status" value="1"/>
</dbReference>